<dbReference type="GO" id="GO:0006206">
    <property type="term" value="P:pyrimidine nucleobase metabolic process"/>
    <property type="evidence" value="ECO:0007669"/>
    <property type="project" value="TreeGrafter"/>
</dbReference>
<dbReference type="AlphaFoldDB" id="A0A2V1K4R0"/>
<keyword evidence="3" id="KW-1185">Reference proteome</keyword>
<protein>
    <submittedName>
        <fullName evidence="2">Pyrimidine 5'-nucleotidase</fullName>
    </submittedName>
</protein>
<reference evidence="3" key="1">
    <citation type="submission" date="2018-05" db="EMBL/GenBank/DDBJ databases">
        <authorList>
            <person name="Li Y."/>
        </authorList>
    </citation>
    <scope>NUCLEOTIDE SEQUENCE [LARGE SCALE GENOMIC DNA]</scope>
    <source>
        <strain evidence="3">3d-2-2</strain>
    </source>
</reference>
<comment type="caution">
    <text evidence="2">The sequence shown here is derived from an EMBL/GenBank/DDBJ whole genome shotgun (WGS) entry which is preliminary data.</text>
</comment>
<dbReference type="SFLD" id="SFLDG01132">
    <property type="entry name" value="C1.5.3:_5'-Nucleotidase_Like"/>
    <property type="match status" value="1"/>
</dbReference>
<accession>A0A2V1K4R0</accession>
<dbReference type="NCBIfam" id="TIGR01509">
    <property type="entry name" value="HAD-SF-IA-v3"/>
    <property type="match status" value="1"/>
</dbReference>
<dbReference type="Proteomes" id="UP000245212">
    <property type="component" value="Unassembled WGS sequence"/>
</dbReference>
<dbReference type="GO" id="GO:0008252">
    <property type="term" value="F:nucleotidase activity"/>
    <property type="evidence" value="ECO:0007669"/>
    <property type="project" value="TreeGrafter"/>
</dbReference>
<dbReference type="SFLD" id="SFLDG01129">
    <property type="entry name" value="C1.5:_HAD__Beta-PGM__Phosphata"/>
    <property type="match status" value="1"/>
</dbReference>
<evidence type="ECO:0000313" key="3">
    <source>
        <dbReference type="Proteomes" id="UP000245212"/>
    </source>
</evidence>
<dbReference type="Gene3D" id="1.10.150.450">
    <property type="match status" value="1"/>
</dbReference>
<evidence type="ECO:0000313" key="2">
    <source>
        <dbReference type="EMBL" id="PWF23860.1"/>
    </source>
</evidence>
<dbReference type="Pfam" id="PF00702">
    <property type="entry name" value="Hydrolase"/>
    <property type="match status" value="1"/>
</dbReference>
<proteinExistence type="predicted"/>
<dbReference type="SFLD" id="SFLDS00003">
    <property type="entry name" value="Haloacid_Dehalogenase"/>
    <property type="match status" value="1"/>
</dbReference>
<dbReference type="GO" id="GO:0009166">
    <property type="term" value="P:nucleotide catabolic process"/>
    <property type="evidence" value="ECO:0007669"/>
    <property type="project" value="TreeGrafter"/>
</dbReference>
<name>A0A2V1K4R0_9BURK</name>
<dbReference type="PANTHER" id="PTHR47438:SF1">
    <property type="entry name" value="PHOSPHATE METABOLISM PROTEIN 8-RELATED"/>
    <property type="match status" value="1"/>
</dbReference>
<dbReference type="InterPro" id="IPR006439">
    <property type="entry name" value="HAD-SF_hydro_IA"/>
</dbReference>
<evidence type="ECO:0000256" key="1">
    <source>
        <dbReference type="SAM" id="MobiDB-lite"/>
    </source>
</evidence>
<dbReference type="PANTHER" id="PTHR47438">
    <property type="entry name" value="PHOSPHATE METABOLISM PROTEIN 8-RELATED"/>
    <property type="match status" value="1"/>
</dbReference>
<feature type="region of interest" description="Disordered" evidence="1">
    <location>
        <begin position="1"/>
        <end position="32"/>
    </location>
</feature>
<dbReference type="InterPro" id="IPR052791">
    <property type="entry name" value="SSM1_domain"/>
</dbReference>
<dbReference type="InterPro" id="IPR023214">
    <property type="entry name" value="HAD_sf"/>
</dbReference>
<dbReference type="InterPro" id="IPR036412">
    <property type="entry name" value="HAD-like_sf"/>
</dbReference>
<dbReference type="EMBL" id="QETA01000002">
    <property type="protein sequence ID" value="PWF23860.1"/>
    <property type="molecule type" value="Genomic_DNA"/>
</dbReference>
<dbReference type="Gene3D" id="3.40.50.1000">
    <property type="entry name" value="HAD superfamily/HAD-like"/>
    <property type="match status" value="1"/>
</dbReference>
<sequence length="271" mass="30839">MPVTPNRPRPPPAGTPSRGPVRTLAGPPRRLRSNRVVGHGAHTAPKHGPVWLFDLDNTLHDTSHAIFPQIDRHMTLAVQSMLQVDEAQANTLRERYWRRYGATMIGMVRHHGVDAREFLARSHGFDIPPLIRAERDLPRLLARLPGRRILLTNAPLCYATTVLRHLGILHLFDSLWGIEEMQLHGEFRPKPSRSMLRHVLAREGVEAHRAILIEDTLNNLRAARAIGMGTVYIHHPHTPFGGRHYRRPGYVDLRINNLRQLLLHASARFLV</sequence>
<gene>
    <name evidence="2" type="ORF">DD235_05840</name>
</gene>
<dbReference type="SUPFAM" id="SSF56784">
    <property type="entry name" value="HAD-like"/>
    <property type="match status" value="1"/>
</dbReference>
<dbReference type="NCBIfam" id="TIGR01993">
    <property type="entry name" value="Pyr-5-nucltdase"/>
    <property type="match status" value="1"/>
</dbReference>
<feature type="compositionally biased region" description="Pro residues" evidence="1">
    <location>
        <begin position="1"/>
        <end position="14"/>
    </location>
</feature>
<dbReference type="InterPro" id="IPR010237">
    <property type="entry name" value="Pyr-5-nucltdase"/>
</dbReference>
<organism evidence="2 3">
    <name type="scientific">Corticimicrobacter populi</name>
    <dbReference type="NCBI Taxonomy" id="2175229"/>
    <lineage>
        <taxon>Bacteria</taxon>
        <taxon>Pseudomonadati</taxon>
        <taxon>Pseudomonadota</taxon>
        <taxon>Betaproteobacteria</taxon>
        <taxon>Burkholderiales</taxon>
        <taxon>Alcaligenaceae</taxon>
        <taxon>Corticimicrobacter</taxon>
    </lineage>
</organism>
<dbReference type="RefSeq" id="WP_109061138.1">
    <property type="nucleotide sequence ID" value="NZ_QETA01000002.1"/>
</dbReference>